<gene>
    <name evidence="2" type="ORF">BLA29_011274</name>
</gene>
<dbReference type="Proteomes" id="UP000194236">
    <property type="component" value="Unassembled WGS sequence"/>
</dbReference>
<feature type="compositionally biased region" description="Basic and acidic residues" evidence="1">
    <location>
        <begin position="138"/>
        <end position="157"/>
    </location>
</feature>
<feature type="non-terminal residue" evidence="2">
    <location>
        <position position="1"/>
    </location>
</feature>
<feature type="region of interest" description="Disordered" evidence="1">
    <location>
        <begin position="48"/>
        <end position="68"/>
    </location>
</feature>
<feature type="region of interest" description="Disordered" evidence="1">
    <location>
        <begin position="133"/>
        <end position="159"/>
    </location>
</feature>
<evidence type="ECO:0000313" key="2">
    <source>
        <dbReference type="EMBL" id="OTF72631.1"/>
    </source>
</evidence>
<dbReference type="OrthoDB" id="10062814at2759"/>
<dbReference type="AlphaFoldDB" id="A0A1Y3AVX3"/>
<dbReference type="EMBL" id="MUJZ01055331">
    <property type="protein sequence ID" value="OTF72631.1"/>
    <property type="molecule type" value="Genomic_DNA"/>
</dbReference>
<accession>A0A1Y3AVX3</accession>
<protein>
    <recommendedName>
        <fullName evidence="4">Caprin-1 dimerization domain-containing protein</fullName>
    </recommendedName>
</protein>
<proteinExistence type="predicted"/>
<keyword evidence="3" id="KW-1185">Reference proteome</keyword>
<evidence type="ECO:0000313" key="3">
    <source>
        <dbReference type="Proteomes" id="UP000194236"/>
    </source>
</evidence>
<evidence type="ECO:0000256" key="1">
    <source>
        <dbReference type="SAM" id="MobiDB-lite"/>
    </source>
</evidence>
<comment type="caution">
    <text evidence="2">The sequence shown here is derived from an EMBL/GenBank/DDBJ whole genome shotgun (WGS) entry which is preliminary data.</text>
</comment>
<evidence type="ECO:0008006" key="4">
    <source>
        <dbReference type="Google" id="ProtNLM"/>
    </source>
</evidence>
<name>A0A1Y3AVX3_EURMA</name>
<reference evidence="2 3" key="1">
    <citation type="submission" date="2017-03" db="EMBL/GenBank/DDBJ databases">
        <title>Genome Survey of Euroglyphus maynei.</title>
        <authorList>
            <person name="Arlian L.G."/>
            <person name="Morgan M.S."/>
            <person name="Rider S.D."/>
        </authorList>
    </citation>
    <scope>NUCLEOTIDE SEQUENCE [LARGE SCALE GENOMIC DNA]</scope>
    <source>
        <strain evidence="2">Arlian Lab</strain>
        <tissue evidence="2">Whole body</tissue>
    </source>
</reference>
<organism evidence="2 3">
    <name type="scientific">Euroglyphus maynei</name>
    <name type="common">Mayne's house dust mite</name>
    <dbReference type="NCBI Taxonomy" id="6958"/>
    <lineage>
        <taxon>Eukaryota</taxon>
        <taxon>Metazoa</taxon>
        <taxon>Ecdysozoa</taxon>
        <taxon>Arthropoda</taxon>
        <taxon>Chelicerata</taxon>
        <taxon>Arachnida</taxon>
        <taxon>Acari</taxon>
        <taxon>Acariformes</taxon>
        <taxon>Sarcoptiformes</taxon>
        <taxon>Astigmata</taxon>
        <taxon>Psoroptidia</taxon>
        <taxon>Analgoidea</taxon>
        <taxon>Pyroglyphidae</taxon>
        <taxon>Pyroglyphinae</taxon>
        <taxon>Euroglyphus</taxon>
    </lineage>
</organism>
<sequence>YAKQQKKLQKKEHQEKLIERNQCELERIKLFVRIQKILPCVTYLKQQHNKQKDQSSSGDNENDDATSMRFDDKQIDALENLAQFTKDSDADIDGFAEKIHLILDGSKKEFSNGITHLEMKELCVKIIENNIPSTTKPEISDEPKVDSNHEDCSEAKVADVTANDSQSKVAIFPD</sequence>